<reference evidence="3 4" key="1">
    <citation type="submission" date="2024-07" db="EMBL/GenBank/DDBJ databases">
        <title>Section-level genome sequencing and comparative genomics of Aspergillus sections Usti and Cavernicolus.</title>
        <authorList>
            <consortium name="Lawrence Berkeley National Laboratory"/>
            <person name="Nybo J.L."/>
            <person name="Vesth T.C."/>
            <person name="Theobald S."/>
            <person name="Frisvad J.C."/>
            <person name="Larsen T.O."/>
            <person name="Kjaerboelling I."/>
            <person name="Rothschild-Mancinelli K."/>
            <person name="Lyhne E.K."/>
            <person name="Kogle M.E."/>
            <person name="Barry K."/>
            <person name="Clum A."/>
            <person name="Na H."/>
            <person name="Ledsgaard L."/>
            <person name="Lin J."/>
            <person name="Lipzen A."/>
            <person name="Kuo A."/>
            <person name="Riley R."/>
            <person name="Mondo S."/>
            <person name="LaButti K."/>
            <person name="Haridas S."/>
            <person name="Pangalinan J."/>
            <person name="Salamov A.A."/>
            <person name="Simmons B.A."/>
            <person name="Magnuson J.K."/>
            <person name="Chen J."/>
            <person name="Drula E."/>
            <person name="Henrissat B."/>
            <person name="Wiebenga A."/>
            <person name="Lubbers R.J."/>
            <person name="Gomes A.C."/>
            <person name="Makela M.R."/>
            <person name="Stajich J."/>
            <person name="Grigoriev I.V."/>
            <person name="Mortensen U.H."/>
            <person name="De vries R.P."/>
            <person name="Baker S.E."/>
            <person name="Andersen M.R."/>
        </authorList>
    </citation>
    <scope>NUCLEOTIDE SEQUENCE [LARGE SCALE GENOMIC DNA]</scope>
    <source>
        <strain evidence="3 4">CBS 600.67</strain>
    </source>
</reference>
<proteinExistence type="predicted"/>
<dbReference type="InterPro" id="IPR057684">
    <property type="entry name" value="DUF7924"/>
</dbReference>
<dbReference type="EMBL" id="JBFXLS010000007">
    <property type="protein sequence ID" value="KAL2832092.1"/>
    <property type="molecule type" value="Genomic_DNA"/>
</dbReference>
<gene>
    <name evidence="3" type="ORF">BDW59DRAFT_139689</name>
</gene>
<feature type="domain" description="DUF7924" evidence="2">
    <location>
        <begin position="17"/>
        <end position="186"/>
    </location>
</feature>
<feature type="region of interest" description="Disordered" evidence="1">
    <location>
        <begin position="274"/>
        <end position="296"/>
    </location>
</feature>
<name>A0ABR4IZ04_9EURO</name>
<feature type="region of interest" description="Disordered" evidence="1">
    <location>
        <begin position="204"/>
        <end position="260"/>
    </location>
</feature>
<evidence type="ECO:0000313" key="4">
    <source>
        <dbReference type="Proteomes" id="UP001610335"/>
    </source>
</evidence>
<keyword evidence="4" id="KW-1185">Reference proteome</keyword>
<sequence>MVSAQEVEQIQREGGYRLPVPQPDHAVGFSGFAFTEDQQRKLSPFFAPDSTFFKATSNMFFPFLTAEVKRRNLSLQGAERQNAHSMAVAMRGVVELFKLTNRQRELHCKTLGFSISYNHREVNINAHYPVIKEKRDKRDEKVIYTYSKLCAFDMRSQRDEWVAHRFVMAVYNNWVPYHFKLLCSAIDGLSGANLSVSHVSWPPQAEAGAQEAEARRREAERQEDERLKDEMQEAEVRNAEARNAEIQEAERQEAEGLVVPESLAEIPESVAEIPESVVELPESQNAEELAVPETVE</sequence>
<evidence type="ECO:0000256" key="1">
    <source>
        <dbReference type="SAM" id="MobiDB-lite"/>
    </source>
</evidence>
<feature type="compositionally biased region" description="Basic and acidic residues" evidence="1">
    <location>
        <begin position="212"/>
        <end position="254"/>
    </location>
</feature>
<protein>
    <recommendedName>
        <fullName evidence="2">DUF7924 domain-containing protein</fullName>
    </recommendedName>
</protein>
<evidence type="ECO:0000313" key="3">
    <source>
        <dbReference type="EMBL" id="KAL2832092.1"/>
    </source>
</evidence>
<evidence type="ECO:0000259" key="2">
    <source>
        <dbReference type="Pfam" id="PF25545"/>
    </source>
</evidence>
<dbReference type="Pfam" id="PF25545">
    <property type="entry name" value="DUF7924"/>
    <property type="match status" value="1"/>
</dbReference>
<accession>A0ABR4IZ04</accession>
<dbReference type="PANTHER" id="PTHR42470:SF2">
    <property type="match status" value="1"/>
</dbReference>
<dbReference type="PANTHER" id="PTHR42470">
    <property type="entry name" value="VAST DOMAIN-CONTAINING PROTEIN"/>
    <property type="match status" value="1"/>
</dbReference>
<organism evidence="3 4">
    <name type="scientific">Aspergillus cavernicola</name>
    <dbReference type="NCBI Taxonomy" id="176166"/>
    <lineage>
        <taxon>Eukaryota</taxon>
        <taxon>Fungi</taxon>
        <taxon>Dikarya</taxon>
        <taxon>Ascomycota</taxon>
        <taxon>Pezizomycotina</taxon>
        <taxon>Eurotiomycetes</taxon>
        <taxon>Eurotiomycetidae</taxon>
        <taxon>Eurotiales</taxon>
        <taxon>Aspergillaceae</taxon>
        <taxon>Aspergillus</taxon>
        <taxon>Aspergillus subgen. Nidulantes</taxon>
    </lineage>
</organism>
<comment type="caution">
    <text evidence="3">The sequence shown here is derived from an EMBL/GenBank/DDBJ whole genome shotgun (WGS) entry which is preliminary data.</text>
</comment>
<dbReference type="Proteomes" id="UP001610335">
    <property type="component" value="Unassembled WGS sequence"/>
</dbReference>